<dbReference type="Proteomes" id="UP000887540">
    <property type="component" value="Unplaced"/>
</dbReference>
<evidence type="ECO:0000313" key="3">
    <source>
        <dbReference type="WBParaSite" id="ACRNAN_Path_92.g340.t1"/>
    </source>
</evidence>
<sequence length="80" mass="9664">MSVKMLLIILIALLELGQIFAEFNENDNNNLKFWMDIDELRYQWPVYHASKRTPYPSYMGSVKMNPKQLMNAFIKFRKYR</sequence>
<reference evidence="3" key="1">
    <citation type="submission" date="2022-11" db="UniProtKB">
        <authorList>
            <consortium name="WormBaseParasite"/>
        </authorList>
    </citation>
    <scope>IDENTIFICATION</scope>
</reference>
<evidence type="ECO:0000313" key="2">
    <source>
        <dbReference type="Proteomes" id="UP000887540"/>
    </source>
</evidence>
<evidence type="ECO:0000256" key="1">
    <source>
        <dbReference type="SAM" id="SignalP"/>
    </source>
</evidence>
<protein>
    <submittedName>
        <fullName evidence="3">Uncharacterized protein</fullName>
    </submittedName>
</protein>
<accession>A0A914CDT6</accession>
<dbReference type="AlphaFoldDB" id="A0A914CDT6"/>
<keyword evidence="2" id="KW-1185">Reference proteome</keyword>
<feature type="chain" id="PRO_5037504019" evidence="1">
    <location>
        <begin position="22"/>
        <end position="80"/>
    </location>
</feature>
<dbReference type="WBParaSite" id="ACRNAN_Path_92.g340.t1">
    <property type="protein sequence ID" value="ACRNAN_Path_92.g340.t1"/>
    <property type="gene ID" value="ACRNAN_Path_92.g340"/>
</dbReference>
<keyword evidence="1" id="KW-0732">Signal</keyword>
<feature type="signal peptide" evidence="1">
    <location>
        <begin position="1"/>
        <end position="21"/>
    </location>
</feature>
<organism evidence="2 3">
    <name type="scientific">Acrobeloides nanus</name>
    <dbReference type="NCBI Taxonomy" id="290746"/>
    <lineage>
        <taxon>Eukaryota</taxon>
        <taxon>Metazoa</taxon>
        <taxon>Ecdysozoa</taxon>
        <taxon>Nematoda</taxon>
        <taxon>Chromadorea</taxon>
        <taxon>Rhabditida</taxon>
        <taxon>Tylenchina</taxon>
        <taxon>Cephalobomorpha</taxon>
        <taxon>Cephaloboidea</taxon>
        <taxon>Cephalobidae</taxon>
        <taxon>Acrobeloides</taxon>
    </lineage>
</organism>
<name>A0A914CDT6_9BILA</name>
<proteinExistence type="predicted"/>